<proteinExistence type="predicted"/>
<reference evidence="4 5" key="1">
    <citation type="submission" date="2024-01" db="EMBL/GenBank/DDBJ databases">
        <title>The complete chloroplast genome sequence of Lithospermum erythrorhizon: insights into the phylogenetic relationship among Boraginaceae species and the maternal lineages of purple gromwells.</title>
        <authorList>
            <person name="Okada T."/>
            <person name="Watanabe K."/>
        </authorList>
    </citation>
    <scope>NUCLEOTIDE SEQUENCE [LARGE SCALE GENOMIC DNA]</scope>
</reference>
<organism evidence="4 5">
    <name type="scientific">Lithospermum erythrorhizon</name>
    <name type="common">Purple gromwell</name>
    <name type="synonym">Lithospermum officinale var. erythrorhizon</name>
    <dbReference type="NCBI Taxonomy" id="34254"/>
    <lineage>
        <taxon>Eukaryota</taxon>
        <taxon>Viridiplantae</taxon>
        <taxon>Streptophyta</taxon>
        <taxon>Embryophyta</taxon>
        <taxon>Tracheophyta</taxon>
        <taxon>Spermatophyta</taxon>
        <taxon>Magnoliopsida</taxon>
        <taxon>eudicotyledons</taxon>
        <taxon>Gunneridae</taxon>
        <taxon>Pentapetalae</taxon>
        <taxon>asterids</taxon>
        <taxon>lamiids</taxon>
        <taxon>Boraginales</taxon>
        <taxon>Boraginaceae</taxon>
        <taxon>Boraginoideae</taxon>
        <taxon>Lithospermeae</taxon>
        <taxon>Lithospermum</taxon>
    </lineage>
</organism>
<name>A0AAV3NNF4_LITER</name>
<comment type="caution">
    <text evidence="4">The sequence shown here is derived from an EMBL/GenBank/DDBJ whole genome shotgun (WGS) entry which is preliminary data.</text>
</comment>
<dbReference type="Gene3D" id="1.20.1740.10">
    <property type="entry name" value="Amino acid/polyamine transporter I"/>
    <property type="match status" value="1"/>
</dbReference>
<keyword evidence="3" id="KW-0472">Membrane</keyword>
<dbReference type="PANTHER" id="PTHR45826">
    <property type="entry name" value="POLYAMINE TRANSPORTER PUT1"/>
    <property type="match status" value="1"/>
</dbReference>
<evidence type="ECO:0000313" key="4">
    <source>
        <dbReference type="EMBL" id="GAA0139197.1"/>
    </source>
</evidence>
<keyword evidence="2" id="KW-0813">Transport</keyword>
<dbReference type="InterPro" id="IPR044566">
    <property type="entry name" value="RMV1-like"/>
</dbReference>
<evidence type="ECO:0000256" key="2">
    <source>
        <dbReference type="ARBA" id="ARBA00022448"/>
    </source>
</evidence>
<dbReference type="EMBL" id="BAABME010000066">
    <property type="protein sequence ID" value="GAA0139197.1"/>
    <property type="molecule type" value="Genomic_DNA"/>
</dbReference>
<sequence length="133" mass="14880">MNELVLSALSCIGGVWLRVWIQAASMSNMGMFIAEMSSDSFQLFGMAEMGMLPEFFATRTRHGTSLTGIIFSASRVILLSWLSFQEIVGAENCLYCFEMIMEFAAFIKTRIEHPAILRPFKIPLGTSVQLDQP</sequence>
<accession>A0AAV3NNF4</accession>
<dbReference type="PANTHER" id="PTHR45826:SF4">
    <property type="entry name" value="NEUTRAL AMINO ACID TRANSPORTER"/>
    <property type="match status" value="1"/>
</dbReference>
<evidence type="ECO:0000313" key="5">
    <source>
        <dbReference type="Proteomes" id="UP001454036"/>
    </source>
</evidence>
<keyword evidence="3" id="KW-1003">Cell membrane</keyword>
<dbReference type="GO" id="GO:0005886">
    <property type="term" value="C:plasma membrane"/>
    <property type="evidence" value="ECO:0007669"/>
    <property type="project" value="UniProtKB-SubCell"/>
</dbReference>
<dbReference type="AlphaFoldDB" id="A0AAV3NNF4"/>
<keyword evidence="5" id="KW-1185">Reference proteome</keyword>
<protein>
    <submittedName>
        <fullName evidence="4">Transporter</fullName>
    </submittedName>
</protein>
<comment type="subcellular location">
    <subcellularLocation>
        <location evidence="1">Cell membrane</location>
        <topology evidence="1">Multi-pass membrane protein</topology>
    </subcellularLocation>
</comment>
<evidence type="ECO:0000256" key="3">
    <source>
        <dbReference type="ARBA" id="ARBA00022475"/>
    </source>
</evidence>
<dbReference type="GO" id="GO:0022857">
    <property type="term" value="F:transmembrane transporter activity"/>
    <property type="evidence" value="ECO:0007669"/>
    <property type="project" value="InterPro"/>
</dbReference>
<dbReference type="Proteomes" id="UP001454036">
    <property type="component" value="Unassembled WGS sequence"/>
</dbReference>
<gene>
    <name evidence="4" type="ORF">LIER_00795</name>
</gene>
<evidence type="ECO:0000256" key="1">
    <source>
        <dbReference type="ARBA" id="ARBA00004651"/>
    </source>
</evidence>